<dbReference type="RefSeq" id="XP_025569503.1">
    <property type="nucleotide sequence ID" value="XM_025714891.1"/>
</dbReference>
<dbReference type="Proteomes" id="UP000249402">
    <property type="component" value="Unassembled WGS sequence"/>
</dbReference>
<evidence type="ECO:0000313" key="2">
    <source>
        <dbReference type="EMBL" id="RAK95175.1"/>
    </source>
</evidence>
<proteinExistence type="predicted"/>
<dbReference type="VEuPathDB" id="FungiDB:BO80DRAFT_277064"/>
<evidence type="ECO:0000313" key="3">
    <source>
        <dbReference type="Proteomes" id="UP000249402"/>
    </source>
</evidence>
<protein>
    <submittedName>
        <fullName evidence="2">Uncharacterized protein</fullName>
    </submittedName>
</protein>
<evidence type="ECO:0000256" key="1">
    <source>
        <dbReference type="SAM" id="MobiDB-lite"/>
    </source>
</evidence>
<name>A0A395GIB1_9EURO</name>
<reference evidence="2 3" key="1">
    <citation type="submission" date="2018-02" db="EMBL/GenBank/DDBJ databases">
        <title>The genomes of Aspergillus section Nigri reveals drivers in fungal speciation.</title>
        <authorList>
            <consortium name="DOE Joint Genome Institute"/>
            <person name="Vesth T.C."/>
            <person name="Nybo J."/>
            <person name="Theobald S."/>
            <person name="Brandl J."/>
            <person name="Frisvad J.C."/>
            <person name="Nielsen K.F."/>
            <person name="Lyhne E.K."/>
            <person name="Kogle M.E."/>
            <person name="Kuo A."/>
            <person name="Riley R."/>
            <person name="Clum A."/>
            <person name="Nolan M."/>
            <person name="Lipzen A."/>
            <person name="Salamov A."/>
            <person name="Henrissat B."/>
            <person name="Wiebenga A."/>
            <person name="De vries R.P."/>
            <person name="Grigoriev I.V."/>
            <person name="Mortensen U.H."/>
            <person name="Andersen M.R."/>
            <person name="Baker S.E."/>
        </authorList>
    </citation>
    <scope>NUCLEOTIDE SEQUENCE [LARGE SCALE GENOMIC DNA]</scope>
    <source>
        <strain evidence="2 3">CBS 121593</strain>
    </source>
</reference>
<sequence>MSSIPANAQASSLYRQSYANLEDNSYIQHAGSDDIDSFHREQPATLSMDSLPRRQPCHAGTTCDRLARRSTGQMPRVRQRTNRPRERRACQDVTSGPKPRSTLAVQFGDYLAGVLHDLSLLDVTCWIQLQTI</sequence>
<dbReference type="EMBL" id="KZ824500">
    <property type="protein sequence ID" value="RAK95175.1"/>
    <property type="molecule type" value="Genomic_DNA"/>
</dbReference>
<organism evidence="2 3">
    <name type="scientific">Aspergillus ibericus CBS 121593</name>
    <dbReference type="NCBI Taxonomy" id="1448316"/>
    <lineage>
        <taxon>Eukaryota</taxon>
        <taxon>Fungi</taxon>
        <taxon>Dikarya</taxon>
        <taxon>Ascomycota</taxon>
        <taxon>Pezizomycotina</taxon>
        <taxon>Eurotiomycetes</taxon>
        <taxon>Eurotiomycetidae</taxon>
        <taxon>Eurotiales</taxon>
        <taxon>Aspergillaceae</taxon>
        <taxon>Aspergillus</taxon>
        <taxon>Aspergillus subgen. Circumdati</taxon>
    </lineage>
</organism>
<dbReference type="GeneID" id="37219756"/>
<accession>A0A395GIB1</accession>
<feature type="region of interest" description="Disordered" evidence="1">
    <location>
        <begin position="31"/>
        <end position="98"/>
    </location>
</feature>
<dbReference type="AlphaFoldDB" id="A0A395GIB1"/>
<gene>
    <name evidence="2" type="ORF">BO80DRAFT_277064</name>
</gene>
<keyword evidence="3" id="KW-1185">Reference proteome</keyword>